<dbReference type="EMBL" id="CP044067">
    <property type="protein sequence ID" value="QET05844.1"/>
    <property type="molecule type" value="Genomic_DNA"/>
</dbReference>
<evidence type="ECO:0000313" key="2">
    <source>
        <dbReference type="Proteomes" id="UP000322822"/>
    </source>
</evidence>
<reference evidence="1 2" key="1">
    <citation type="submission" date="2019-09" db="EMBL/GenBank/DDBJ databases">
        <title>FDA dAtabase for Regulatory Grade micrObial Sequences (FDA-ARGOS): Supporting development and validation of Infectious Disease Dx tests.</title>
        <authorList>
            <person name="Sciortino C."/>
            <person name="Tallon L."/>
            <person name="Sadzewicz L."/>
            <person name="Vavikolanu K."/>
            <person name="Mehta A."/>
            <person name="Aluvathingal J."/>
            <person name="Nadendla S."/>
            <person name="Nandy P."/>
            <person name="Geyer C."/>
            <person name="Yan Y."/>
            <person name="Sichtig H."/>
        </authorList>
    </citation>
    <scope>NUCLEOTIDE SEQUENCE [LARGE SCALE GENOMIC DNA]</scope>
    <source>
        <strain evidence="1 2">FDAARGOS_664</strain>
    </source>
</reference>
<evidence type="ECO:0000313" key="1">
    <source>
        <dbReference type="EMBL" id="QET05844.1"/>
    </source>
</evidence>
<evidence type="ECO:0008006" key="3">
    <source>
        <dbReference type="Google" id="ProtNLM"/>
    </source>
</evidence>
<protein>
    <recommendedName>
        <fullName evidence="3">OmpA-like domain-containing protein</fullName>
    </recommendedName>
</protein>
<sequence length="180" mass="19689">MSRADSETFLIFSESMMANWNQSLYVLGGYQSGESDFGVRLARAPVADQQAVAGLVLRVATAMQSPTSTAVIVVTAHSDRQDRQDMSAEQRRDSEYEASVGRVASAGQWFVDQLSALIGSPDASLVWPRILMVRHSMGAAQLINKTPANEMQRAENRRVEVEVYASGMAAFPLDFETLPS</sequence>
<dbReference type="Gene3D" id="3.30.1330.60">
    <property type="entry name" value="OmpA-like domain"/>
    <property type="match status" value="1"/>
</dbReference>
<dbReference type="AlphaFoldDB" id="A0A5P2HE05"/>
<gene>
    <name evidence="1" type="ORF">FOB72_28225</name>
</gene>
<accession>A0A5P2HE05</accession>
<proteinExistence type="predicted"/>
<dbReference type="Proteomes" id="UP000322822">
    <property type="component" value="Chromosome 2"/>
</dbReference>
<organism evidence="1 2">
    <name type="scientific">Cupriavidus pauculus</name>
    <dbReference type="NCBI Taxonomy" id="82633"/>
    <lineage>
        <taxon>Bacteria</taxon>
        <taxon>Pseudomonadati</taxon>
        <taxon>Pseudomonadota</taxon>
        <taxon>Betaproteobacteria</taxon>
        <taxon>Burkholderiales</taxon>
        <taxon>Burkholderiaceae</taxon>
        <taxon>Cupriavidus</taxon>
    </lineage>
</organism>
<dbReference type="RefSeq" id="WP_150376400.1">
    <property type="nucleotide sequence ID" value="NZ_CP044067.1"/>
</dbReference>
<name>A0A5P2HE05_9BURK</name>
<dbReference type="InterPro" id="IPR036737">
    <property type="entry name" value="OmpA-like_sf"/>
</dbReference>